<evidence type="ECO:0000313" key="1">
    <source>
        <dbReference type="EMBL" id="SIO07507.1"/>
    </source>
</evidence>
<gene>
    <name evidence="1" type="ORF">SAMN05444165_0798</name>
</gene>
<dbReference type="Proteomes" id="UP000185151">
    <property type="component" value="Unassembled WGS sequence"/>
</dbReference>
<dbReference type="EMBL" id="FSRU01000001">
    <property type="protein sequence ID" value="SIO07507.1"/>
    <property type="molecule type" value="Genomic_DNA"/>
</dbReference>
<dbReference type="AlphaFoldDB" id="A0A1N6GIZ8"/>
<name>A0A1N6GIZ8_9BURK</name>
<protein>
    <submittedName>
        <fullName evidence="1">Uncharacterized protein</fullName>
    </submittedName>
</protein>
<evidence type="ECO:0000313" key="2">
    <source>
        <dbReference type="Proteomes" id="UP000185151"/>
    </source>
</evidence>
<organism evidence="1 2">
    <name type="scientific">Paraburkholderia phenazinium</name>
    <dbReference type="NCBI Taxonomy" id="60549"/>
    <lineage>
        <taxon>Bacteria</taxon>
        <taxon>Pseudomonadati</taxon>
        <taxon>Pseudomonadota</taxon>
        <taxon>Betaproteobacteria</taxon>
        <taxon>Burkholderiales</taxon>
        <taxon>Burkholderiaceae</taxon>
        <taxon>Paraburkholderia</taxon>
    </lineage>
</organism>
<dbReference type="OrthoDB" id="9078325at2"/>
<proteinExistence type="predicted"/>
<reference evidence="1 2" key="1">
    <citation type="submission" date="2016-11" db="EMBL/GenBank/DDBJ databases">
        <authorList>
            <person name="Jaros S."/>
            <person name="Januszkiewicz K."/>
            <person name="Wedrychowicz H."/>
        </authorList>
    </citation>
    <scope>NUCLEOTIDE SEQUENCE [LARGE SCALE GENOMIC DNA]</scope>
    <source>
        <strain evidence="1 2">GAS95</strain>
    </source>
</reference>
<sequence length="249" mass="26459">MAKVELIFHVIESGSNSMSTFQAIQSAATSPNDALSLFQNGSNLVAAVSNVSPMLQPIRIMTNGLVATSALMRIVTDWQDPNKKVQPGDVLTLVSAAGTVAITLLVWAEIGPGAAAAIGAVALAADLQANFQPYMSAARIWLGNYMSNFLQVSNPASVASSSLYWSAPSTYTGYTLATYDEIMGTNSLFVCLSDKGVTGASLVPLATPVPGSYTPINEDQYKEAYCRSLAQPTTDLDVWLPYCKTEMVR</sequence>
<accession>A0A1N6GIZ8</accession>
<dbReference type="RefSeq" id="WP_074294325.1">
    <property type="nucleotide sequence ID" value="NZ_FSRU01000001.1"/>
</dbReference>
<keyword evidence="2" id="KW-1185">Reference proteome</keyword>